<feature type="compositionally biased region" description="Polar residues" evidence="1">
    <location>
        <begin position="575"/>
        <end position="584"/>
    </location>
</feature>
<feature type="compositionally biased region" description="Low complexity" evidence="1">
    <location>
        <begin position="733"/>
        <end position="749"/>
    </location>
</feature>
<keyword evidence="2" id="KW-0472">Membrane</keyword>
<dbReference type="Gene3D" id="1.10.287.630">
    <property type="entry name" value="Helix hairpin bin"/>
    <property type="match status" value="1"/>
</dbReference>
<sequence>MSIEPVREPIPERWRRLSATEVPIDGECMLLAARGPQRVEFHHDEPGAYTRASSMNLLAGITRGKSHRARITQYGVSQPSGMRPSEASEHGADDRRSIRARLSKNNSTINFDRLRGEKAAEISRLWLSWRAIGVMRSLCIVSAFFLCIVFPAQLAFDGPVTFDQQPGWASLYLAIDIFLWLEMAARFGSPGYQLGRPVYSHRSIALHYLTGHIDGVVVDILARFPWDAVRGADGFSYGYLARLVVLRRCLVVLTTRPRGSPRFLQPGLRLLLLVGNSLIALHWYACVLFLTSRHMTDPDSWLQVNPWRTWPMWARYVRSFDRAQLIMVGEGYHGTTHAEIAISCVGLLIGTAFIAYFTSTLVSIVTSLNQAEEAAHQKIERVGEYLRNSHLPSELQARVREHLQTVLLDKKLVLDPDHLLREVSFPLRAEVALHRCHPLLMSPTFVTLLVDEGGLLDAHFIKLLVTKLQLAVFAPADYVVEEGECGQEIFFLAAGLLIVSKNGRNLTILYPGACFGEIALLIPSARRAANIVAHSFSEAQYLTRDDLFFCLRDFPALKTRITRLAQQRLDDLNSTAAQSTAQRKGSSHRDGTAGSDENVVPEATEQGGQIKPVTISRFAVAVKQAQVQDTRSKGLRELKGVERTGSADGVTPNRWNVRWGSISAAALSKFGSLSPSSSRHASIYPCAPTLSDLEPRSRARPSSAKARLESQAVADQNLNGDEPPTSPPPDFLPDPADASSPMSSAAASACQQPDVPATHDNEGQLPAASE</sequence>
<evidence type="ECO:0000259" key="3">
    <source>
        <dbReference type="PROSITE" id="PS50042"/>
    </source>
</evidence>
<feature type="region of interest" description="Disordered" evidence="1">
    <location>
        <begin position="575"/>
        <end position="607"/>
    </location>
</feature>
<dbReference type="PROSITE" id="PS00888">
    <property type="entry name" value="CNMP_BINDING_1"/>
    <property type="match status" value="1"/>
</dbReference>
<feature type="domain" description="Cyclic nucleotide-binding" evidence="3">
    <location>
        <begin position="456"/>
        <end position="547"/>
    </location>
</feature>
<dbReference type="PANTHER" id="PTHR10217">
    <property type="entry name" value="VOLTAGE AND LIGAND GATED POTASSIUM CHANNEL"/>
    <property type="match status" value="1"/>
</dbReference>
<protein>
    <recommendedName>
        <fullName evidence="3">Cyclic nucleotide-binding domain-containing protein</fullName>
    </recommendedName>
</protein>
<keyword evidence="2" id="KW-1133">Transmembrane helix</keyword>
<dbReference type="EMBL" id="JBGBPQ010000001">
    <property type="protein sequence ID" value="KAL1529525.1"/>
    <property type="molecule type" value="Genomic_DNA"/>
</dbReference>
<dbReference type="AlphaFoldDB" id="A0AB34KA61"/>
<dbReference type="Pfam" id="PF00027">
    <property type="entry name" value="cNMP_binding"/>
    <property type="match status" value="1"/>
</dbReference>
<dbReference type="CDD" id="cd00038">
    <property type="entry name" value="CAP_ED"/>
    <property type="match status" value="1"/>
</dbReference>
<evidence type="ECO:0000313" key="5">
    <source>
        <dbReference type="Proteomes" id="UP001515480"/>
    </source>
</evidence>
<evidence type="ECO:0000256" key="1">
    <source>
        <dbReference type="SAM" id="MobiDB-lite"/>
    </source>
</evidence>
<feature type="transmembrane region" description="Helical" evidence="2">
    <location>
        <begin position="134"/>
        <end position="156"/>
    </location>
</feature>
<dbReference type="GO" id="GO:0005886">
    <property type="term" value="C:plasma membrane"/>
    <property type="evidence" value="ECO:0007669"/>
    <property type="project" value="TreeGrafter"/>
</dbReference>
<feature type="transmembrane region" description="Helical" evidence="2">
    <location>
        <begin position="270"/>
        <end position="291"/>
    </location>
</feature>
<evidence type="ECO:0000313" key="4">
    <source>
        <dbReference type="EMBL" id="KAL1529525.1"/>
    </source>
</evidence>
<dbReference type="InterPro" id="IPR014710">
    <property type="entry name" value="RmlC-like_jellyroll"/>
</dbReference>
<name>A0AB34KA61_PRYPA</name>
<dbReference type="PANTHER" id="PTHR10217:SF435">
    <property type="entry name" value="POTASSIUM VOLTAGE-GATED CHANNEL PROTEIN EAG"/>
    <property type="match status" value="1"/>
</dbReference>
<organism evidence="4 5">
    <name type="scientific">Prymnesium parvum</name>
    <name type="common">Toxic golden alga</name>
    <dbReference type="NCBI Taxonomy" id="97485"/>
    <lineage>
        <taxon>Eukaryota</taxon>
        <taxon>Haptista</taxon>
        <taxon>Haptophyta</taxon>
        <taxon>Prymnesiophyceae</taxon>
        <taxon>Prymnesiales</taxon>
        <taxon>Prymnesiaceae</taxon>
        <taxon>Prymnesium</taxon>
    </lineage>
</organism>
<dbReference type="SMART" id="SM00100">
    <property type="entry name" value="cNMP"/>
    <property type="match status" value="1"/>
</dbReference>
<dbReference type="GO" id="GO:0005249">
    <property type="term" value="F:voltage-gated potassium channel activity"/>
    <property type="evidence" value="ECO:0007669"/>
    <property type="project" value="TreeGrafter"/>
</dbReference>
<reference evidence="4 5" key="1">
    <citation type="journal article" date="2024" name="Science">
        <title>Giant polyketide synthase enzymes in the biosynthesis of giant marine polyether toxins.</title>
        <authorList>
            <person name="Fallon T.R."/>
            <person name="Shende V.V."/>
            <person name="Wierzbicki I.H."/>
            <person name="Pendleton A.L."/>
            <person name="Watervoot N.F."/>
            <person name="Auber R.P."/>
            <person name="Gonzalez D.J."/>
            <person name="Wisecaver J.H."/>
            <person name="Moore B.S."/>
        </authorList>
    </citation>
    <scope>NUCLEOTIDE SEQUENCE [LARGE SCALE GENOMIC DNA]</scope>
    <source>
        <strain evidence="4 5">12B1</strain>
    </source>
</reference>
<feature type="transmembrane region" description="Helical" evidence="2">
    <location>
        <begin position="340"/>
        <end position="368"/>
    </location>
</feature>
<dbReference type="Gene3D" id="2.60.120.10">
    <property type="entry name" value="Jelly Rolls"/>
    <property type="match status" value="1"/>
</dbReference>
<gene>
    <name evidence="4" type="ORF">AB1Y20_000470</name>
</gene>
<keyword evidence="2" id="KW-0812">Transmembrane</keyword>
<dbReference type="PROSITE" id="PS00889">
    <property type="entry name" value="CNMP_BINDING_2"/>
    <property type="match status" value="1"/>
</dbReference>
<dbReference type="PROSITE" id="PS50042">
    <property type="entry name" value="CNMP_BINDING_3"/>
    <property type="match status" value="1"/>
</dbReference>
<dbReference type="Gene3D" id="1.10.287.70">
    <property type="match status" value="1"/>
</dbReference>
<feature type="region of interest" description="Disordered" evidence="1">
    <location>
        <begin position="690"/>
        <end position="770"/>
    </location>
</feature>
<dbReference type="GO" id="GO:0042391">
    <property type="term" value="P:regulation of membrane potential"/>
    <property type="evidence" value="ECO:0007669"/>
    <property type="project" value="TreeGrafter"/>
</dbReference>
<accession>A0AB34KA61</accession>
<dbReference type="SUPFAM" id="SSF51206">
    <property type="entry name" value="cAMP-binding domain-like"/>
    <property type="match status" value="1"/>
</dbReference>
<dbReference type="InterPro" id="IPR000595">
    <property type="entry name" value="cNMP-bd_dom"/>
</dbReference>
<dbReference type="Proteomes" id="UP001515480">
    <property type="component" value="Unassembled WGS sequence"/>
</dbReference>
<dbReference type="InterPro" id="IPR018490">
    <property type="entry name" value="cNMP-bd_dom_sf"/>
</dbReference>
<comment type="caution">
    <text evidence="4">The sequence shown here is derived from an EMBL/GenBank/DDBJ whole genome shotgun (WGS) entry which is preliminary data.</text>
</comment>
<keyword evidence="5" id="KW-1185">Reference proteome</keyword>
<dbReference type="InterPro" id="IPR050818">
    <property type="entry name" value="KCNH_animal-type"/>
</dbReference>
<dbReference type="InterPro" id="IPR018488">
    <property type="entry name" value="cNMP-bd_CS"/>
</dbReference>
<feature type="compositionally biased region" description="Basic and acidic residues" evidence="1">
    <location>
        <begin position="86"/>
        <end position="95"/>
    </location>
</feature>
<evidence type="ECO:0000256" key="2">
    <source>
        <dbReference type="SAM" id="Phobius"/>
    </source>
</evidence>
<proteinExistence type="predicted"/>
<feature type="region of interest" description="Disordered" evidence="1">
    <location>
        <begin position="75"/>
        <end position="95"/>
    </location>
</feature>